<dbReference type="GO" id="GO:0016811">
    <property type="term" value="F:hydrolase activity, acting on carbon-nitrogen (but not peptide) bonds, in linear amides"/>
    <property type="evidence" value="ECO:0007669"/>
    <property type="project" value="InterPro"/>
</dbReference>
<organism evidence="2 3">
    <name type="scientific">Clostridium cadaveris</name>
    <dbReference type="NCBI Taxonomy" id="1529"/>
    <lineage>
        <taxon>Bacteria</taxon>
        <taxon>Bacillati</taxon>
        <taxon>Bacillota</taxon>
        <taxon>Clostridia</taxon>
        <taxon>Eubacteriales</taxon>
        <taxon>Clostridiaceae</taxon>
        <taxon>Clostridium</taxon>
    </lineage>
</organism>
<gene>
    <name evidence="2" type="ORF">SAMN04487885_103210</name>
</gene>
<accession>A0A1I2JZ22</accession>
<dbReference type="Proteomes" id="UP000182135">
    <property type="component" value="Unassembled WGS sequence"/>
</dbReference>
<keyword evidence="3" id="KW-1185">Reference proteome</keyword>
<evidence type="ECO:0000313" key="3">
    <source>
        <dbReference type="Proteomes" id="UP000182135"/>
    </source>
</evidence>
<dbReference type="InterPro" id="IPR013108">
    <property type="entry name" value="Amidohydro_3"/>
</dbReference>
<dbReference type="Gene3D" id="2.30.40.10">
    <property type="entry name" value="Urease, subunit C, domain 1"/>
    <property type="match status" value="1"/>
</dbReference>
<feature type="domain" description="Amidohydrolase 3" evidence="1">
    <location>
        <begin position="420"/>
        <end position="511"/>
    </location>
</feature>
<sequence>MKKLIKNGLVVDGSGHKGFKADVLIDGDKIEKIGDICECSDMEIIDAKGLVVAPGFIDTHSHSDLQILVDPKVMPKVMQGITTEVLGQDGISMAPLPKEFVSPWRKNLAGLDGDTDNIDWNYETTENYLKMIENVKPGLNECYLVPHGNIRMEAMGLENRLPNEEDLEKMRQITRREMEAGAVGLSTGLIYMPCAYSESKEIIEMCKIVAEYDGIFVIHQRSEADTILDSMEEVIKIGRESGVKIHYSHFKVCGKKNWDKIDKVVELLEKAEAEGIKVSFDQYPYVAGSTMLGVILPPWVHDGGTNKVLERLADKELRRKMVYDIEHGIHGWDNFVEFAGLDQIFVTSVKTEKNKDAIGLSLTELGRLRGKDPYEATFDLLYEEENAVGMVDFYGTEEHVQLFMKRPEMNACTDGLLGGKPHPRVFGAFPRILGKYVREDKALSLEEAVYKMTKKPATTFNMTGRGEIKEGNYADICIFNPETVIDKGTFTKPIQYPEGIEYVIINGKVTVENGKHTENRSGVVLRKKGKEVIK</sequence>
<dbReference type="SUPFAM" id="SSF51556">
    <property type="entry name" value="Metallo-dependent hydrolases"/>
    <property type="match status" value="1"/>
</dbReference>
<dbReference type="Gene3D" id="3.30.1490.130">
    <property type="entry name" value="D-aminoacylase. Domain 3"/>
    <property type="match status" value="1"/>
</dbReference>
<reference evidence="2 3" key="1">
    <citation type="submission" date="2016-10" db="EMBL/GenBank/DDBJ databases">
        <authorList>
            <person name="de Groot N.N."/>
        </authorList>
    </citation>
    <scope>NUCLEOTIDE SEQUENCE [LARGE SCALE GENOMIC DNA]</scope>
    <source>
        <strain evidence="2 3">NLAE-zl-G419</strain>
    </source>
</reference>
<dbReference type="InterPro" id="IPR023100">
    <property type="entry name" value="D-aminoacylase_insert_dom_sf"/>
</dbReference>
<dbReference type="InterPro" id="IPR032466">
    <property type="entry name" value="Metal_Hydrolase"/>
</dbReference>
<dbReference type="Pfam" id="PF07969">
    <property type="entry name" value="Amidohydro_3"/>
    <property type="match status" value="2"/>
</dbReference>
<dbReference type="OrthoDB" id="9775607at2"/>
<proteinExistence type="predicted"/>
<dbReference type="STRING" id="1529.SAMN04487885_103210"/>
<dbReference type="AlphaFoldDB" id="A0A1I2JZ22"/>
<dbReference type="Gene3D" id="3.20.20.140">
    <property type="entry name" value="Metal-dependent hydrolases"/>
    <property type="match status" value="1"/>
</dbReference>
<dbReference type="InterPro" id="IPR050378">
    <property type="entry name" value="Metallo-dep_Hydrolases_sf"/>
</dbReference>
<dbReference type="eggNOG" id="COG3653">
    <property type="taxonomic scope" value="Bacteria"/>
</dbReference>
<dbReference type="CDD" id="cd01297">
    <property type="entry name" value="D-aminoacylase"/>
    <property type="match status" value="1"/>
</dbReference>
<dbReference type="SUPFAM" id="SSF51338">
    <property type="entry name" value="Composite domain of metallo-dependent hydrolases"/>
    <property type="match status" value="1"/>
</dbReference>
<dbReference type="PANTHER" id="PTHR11647:SF1">
    <property type="entry name" value="COLLAPSIN RESPONSE MEDIATOR PROTEIN"/>
    <property type="match status" value="1"/>
</dbReference>
<evidence type="ECO:0000259" key="1">
    <source>
        <dbReference type="Pfam" id="PF07969"/>
    </source>
</evidence>
<feature type="domain" description="Amidohydrolase 3" evidence="1">
    <location>
        <begin position="43"/>
        <end position="189"/>
    </location>
</feature>
<dbReference type="EMBL" id="FOOE01000003">
    <property type="protein sequence ID" value="SFF59160.1"/>
    <property type="molecule type" value="Genomic_DNA"/>
</dbReference>
<name>A0A1I2JZ22_9CLOT</name>
<protein>
    <submittedName>
        <fullName evidence="2">N-acyl-D-amino-acid deacylase</fullName>
    </submittedName>
</protein>
<evidence type="ECO:0000313" key="2">
    <source>
        <dbReference type="EMBL" id="SFF59160.1"/>
    </source>
</evidence>
<dbReference type="InterPro" id="IPR011059">
    <property type="entry name" value="Metal-dep_hydrolase_composite"/>
</dbReference>
<dbReference type="RefSeq" id="WP_027640022.1">
    <property type="nucleotide sequence ID" value="NZ_CABMJC010000001.1"/>
</dbReference>
<dbReference type="PANTHER" id="PTHR11647">
    <property type="entry name" value="HYDRANTOINASE/DIHYDROPYRIMIDINASE FAMILY MEMBER"/>
    <property type="match status" value="1"/>
</dbReference>